<comment type="caution">
    <text evidence="1">The sequence shown here is derived from an EMBL/GenBank/DDBJ whole genome shotgun (WGS) entry which is preliminary data.</text>
</comment>
<evidence type="ECO:0000313" key="2">
    <source>
        <dbReference type="Proteomes" id="UP000004893"/>
    </source>
</evidence>
<organism evidence="1 2">
    <name type="scientific">[Clostridium] hylemonae DSM 15053</name>
    <dbReference type="NCBI Taxonomy" id="553973"/>
    <lineage>
        <taxon>Bacteria</taxon>
        <taxon>Bacillati</taxon>
        <taxon>Bacillota</taxon>
        <taxon>Clostridia</taxon>
        <taxon>Lachnospirales</taxon>
        <taxon>Lachnospiraceae</taxon>
    </lineage>
</organism>
<reference evidence="1" key="1">
    <citation type="submission" date="2009-02" db="EMBL/GenBank/DDBJ databases">
        <authorList>
            <person name="Fulton L."/>
            <person name="Clifton S."/>
            <person name="Fulton B."/>
            <person name="Xu J."/>
            <person name="Minx P."/>
            <person name="Pepin K.H."/>
            <person name="Johnson M."/>
            <person name="Bhonagiri V."/>
            <person name="Nash W.E."/>
            <person name="Mardis E.R."/>
            <person name="Wilson R.K."/>
        </authorList>
    </citation>
    <scope>NUCLEOTIDE SEQUENCE [LARGE SCALE GENOMIC DNA]</scope>
    <source>
        <strain evidence="1">DSM 15053</strain>
    </source>
</reference>
<proteinExistence type="predicted"/>
<protein>
    <submittedName>
        <fullName evidence="1">Uncharacterized protein</fullName>
    </submittedName>
</protein>
<dbReference type="STRING" id="553973.CLOHYLEM_05331"/>
<name>C0BZT9_9FIRM</name>
<reference evidence="1" key="2">
    <citation type="submission" date="2013-06" db="EMBL/GenBank/DDBJ databases">
        <title>Draft genome sequence of Clostridium hylemonae (DSM 15053).</title>
        <authorList>
            <person name="Sudarsanam P."/>
            <person name="Ley R."/>
            <person name="Guruge J."/>
            <person name="Turnbaugh P.J."/>
            <person name="Mahowald M."/>
            <person name="Liep D."/>
            <person name="Gordon J."/>
        </authorList>
    </citation>
    <scope>NUCLEOTIDE SEQUENCE</scope>
    <source>
        <strain evidence="1">DSM 15053</strain>
    </source>
</reference>
<dbReference type="eggNOG" id="ENOG5033A9E">
    <property type="taxonomic scope" value="Bacteria"/>
</dbReference>
<evidence type="ECO:0000313" key="1">
    <source>
        <dbReference type="EMBL" id="EEG74667.1"/>
    </source>
</evidence>
<sequence>MKDKGASDMADFFEDLGKRISDVANDIGKKTEDTLEIQRRKSDIRTLRRASERDLMDIGRMIYDKFQKGEINDTDCITLCEEIEKRDIQIEKQEEEISRIRGEV</sequence>
<gene>
    <name evidence="1" type="ORF">CLOHYLEM_05331</name>
</gene>
<dbReference type="Proteomes" id="UP000004893">
    <property type="component" value="Unassembled WGS sequence"/>
</dbReference>
<keyword evidence="2" id="KW-1185">Reference proteome</keyword>
<dbReference type="EMBL" id="ABYI02000019">
    <property type="protein sequence ID" value="EEG74667.1"/>
    <property type="molecule type" value="Genomic_DNA"/>
</dbReference>
<dbReference type="HOGENOM" id="CLU_2368362_0_0_9"/>
<accession>C0BZT9</accession>
<dbReference type="AlphaFoldDB" id="C0BZT9"/>